<dbReference type="RefSeq" id="WP_013490137.1">
    <property type="nucleotide sequence ID" value="NC_014829.1"/>
</dbReference>
<reference evidence="2 3" key="1">
    <citation type="submission" date="2010-12" db="EMBL/GenBank/DDBJ databases">
        <title>Complete sequence of Bacillus cellulosilyticus DSM 2522.</title>
        <authorList>
            <consortium name="US DOE Joint Genome Institute"/>
            <person name="Lucas S."/>
            <person name="Copeland A."/>
            <person name="Lapidus A."/>
            <person name="Cheng J.-F."/>
            <person name="Bruce D."/>
            <person name="Goodwin L."/>
            <person name="Pitluck S."/>
            <person name="Chertkov O."/>
            <person name="Detter J.C."/>
            <person name="Han C."/>
            <person name="Tapia R."/>
            <person name="Land M."/>
            <person name="Hauser L."/>
            <person name="Jeffries C."/>
            <person name="Kyrpides N."/>
            <person name="Ivanova N."/>
            <person name="Mikhailova N."/>
            <person name="Brumm P."/>
            <person name="Mead D."/>
            <person name="Woyke T."/>
        </authorList>
    </citation>
    <scope>NUCLEOTIDE SEQUENCE [LARGE SCALE GENOMIC DNA]</scope>
    <source>
        <strain evidence="3">ATCC 21833 / DSM 2522 / FERM P-1141 / JCM 9156 / N-4</strain>
    </source>
</reference>
<evidence type="ECO:0000313" key="2">
    <source>
        <dbReference type="EMBL" id="ADU31806.1"/>
    </source>
</evidence>
<name>E6TRH6_EVAC2</name>
<accession>E6TRH6</accession>
<dbReference type="Proteomes" id="UP000001401">
    <property type="component" value="Chromosome"/>
</dbReference>
<organism evidence="2 3">
    <name type="scientific">Evansella cellulosilytica (strain ATCC 21833 / DSM 2522 / FERM P-1141 / JCM 9156 / N-4)</name>
    <name type="common">Bacillus cellulosilyticus</name>
    <dbReference type="NCBI Taxonomy" id="649639"/>
    <lineage>
        <taxon>Bacteria</taxon>
        <taxon>Bacillati</taxon>
        <taxon>Bacillota</taxon>
        <taxon>Bacilli</taxon>
        <taxon>Bacillales</taxon>
        <taxon>Bacillaceae</taxon>
        <taxon>Evansella</taxon>
    </lineage>
</organism>
<dbReference type="AlphaFoldDB" id="E6TRH6"/>
<dbReference type="HOGENOM" id="CLU_2128425_0_0_9"/>
<evidence type="ECO:0000256" key="1">
    <source>
        <dbReference type="SAM" id="Coils"/>
    </source>
</evidence>
<proteinExistence type="predicted"/>
<dbReference type="SUPFAM" id="SSF140453">
    <property type="entry name" value="EsxAB dimer-like"/>
    <property type="match status" value="1"/>
</dbReference>
<keyword evidence="1" id="KW-0175">Coiled coil</keyword>
<dbReference type="EMBL" id="CP002394">
    <property type="protein sequence ID" value="ADU31806.1"/>
    <property type="molecule type" value="Genomic_DNA"/>
</dbReference>
<keyword evidence="3" id="KW-1185">Reference proteome</keyword>
<dbReference type="STRING" id="649639.Bcell_3565"/>
<dbReference type="KEGG" id="bco:Bcell_3565"/>
<dbReference type="Gene3D" id="1.10.287.1060">
    <property type="entry name" value="ESAT-6-like"/>
    <property type="match status" value="1"/>
</dbReference>
<dbReference type="InterPro" id="IPR036689">
    <property type="entry name" value="ESAT-6-like_sf"/>
</dbReference>
<protein>
    <submittedName>
        <fullName evidence="2">Uncharacterized protein</fullName>
    </submittedName>
</protein>
<dbReference type="OrthoDB" id="2667074at2"/>
<sequence length="113" mass="12478">MSINVSLANSQANRVRDYASTMKAIRSSLSGVRGSLNNGWNAREMSFINYAIDDLRGEMNSVNNRLQAISSDIVTTAYEIKREEEEAKRAAERAAAERAAAERAAAERARLAR</sequence>
<gene>
    <name evidence="2" type="ordered locus">Bcell_3565</name>
</gene>
<dbReference type="eggNOG" id="ENOG50326XN">
    <property type="taxonomic scope" value="Bacteria"/>
</dbReference>
<evidence type="ECO:0000313" key="3">
    <source>
        <dbReference type="Proteomes" id="UP000001401"/>
    </source>
</evidence>
<feature type="coiled-coil region" evidence="1">
    <location>
        <begin position="52"/>
        <end position="107"/>
    </location>
</feature>